<comment type="caution">
    <text evidence="2">The sequence shown here is derived from an EMBL/GenBank/DDBJ whole genome shotgun (WGS) entry which is preliminary data.</text>
</comment>
<proteinExistence type="predicted"/>
<dbReference type="RefSeq" id="WP_379994453.1">
    <property type="nucleotide sequence ID" value="NZ_JBHSGN010000050.1"/>
</dbReference>
<evidence type="ECO:0000313" key="2">
    <source>
        <dbReference type="EMBL" id="MFC4673215.1"/>
    </source>
</evidence>
<name>A0ABV9KSR7_9BACT</name>
<dbReference type="Pfam" id="PF00535">
    <property type="entry name" value="Glycos_transf_2"/>
    <property type="match status" value="1"/>
</dbReference>
<accession>A0ABV9KSR7</accession>
<gene>
    <name evidence="2" type="ORF">ACFO6W_05890</name>
</gene>
<evidence type="ECO:0000313" key="3">
    <source>
        <dbReference type="Proteomes" id="UP001596023"/>
    </source>
</evidence>
<protein>
    <submittedName>
        <fullName evidence="2">Glycosyltransferase family 2 protein</fullName>
    </submittedName>
</protein>
<dbReference type="InterPro" id="IPR001173">
    <property type="entry name" value="Glyco_trans_2-like"/>
</dbReference>
<dbReference type="InterPro" id="IPR029044">
    <property type="entry name" value="Nucleotide-diphossugar_trans"/>
</dbReference>
<sequence length="312" mass="36548">MVSIILPNYNHAPFLKQRIDSILNQTFQDFELIILDDCSTDNSRDIIEVYRKNPHISHIIYNETNSGSPFKQWRKGIDLAKGEYIWIAESDDWCESTLVETLIPPLDADEQITFGFVQSYYIVENEIKWISKEDYLENSVEGRMFIKSHLLYRNAVFNASMAIFKKKYFDAINNHIYTNYKFCGDWLFWGLMAAQGKVFISGKILNFFRKHVADVSGGAYSSGLNYLEEFDVLQSFYENGYIEKSELKNALHAKYDNFTLKRVNLPSDKIAEIDQKFSNYIDIRHVKNNKFVCLKIKNVLYSCKNKIIRAFR</sequence>
<dbReference type="PANTHER" id="PTHR43685">
    <property type="entry name" value="GLYCOSYLTRANSFERASE"/>
    <property type="match status" value="1"/>
</dbReference>
<reference evidence="3" key="1">
    <citation type="journal article" date="2019" name="Int. J. Syst. Evol. Microbiol.">
        <title>The Global Catalogue of Microorganisms (GCM) 10K type strain sequencing project: providing services to taxonomists for standard genome sequencing and annotation.</title>
        <authorList>
            <consortium name="The Broad Institute Genomics Platform"/>
            <consortium name="The Broad Institute Genome Sequencing Center for Infectious Disease"/>
            <person name="Wu L."/>
            <person name="Ma J."/>
        </authorList>
    </citation>
    <scope>NUCLEOTIDE SEQUENCE [LARGE SCALE GENOMIC DNA]</scope>
    <source>
        <strain evidence="3">CCUG 66188</strain>
    </source>
</reference>
<evidence type="ECO:0000259" key="1">
    <source>
        <dbReference type="Pfam" id="PF00535"/>
    </source>
</evidence>
<dbReference type="EMBL" id="JBHSGN010000050">
    <property type="protein sequence ID" value="MFC4673215.1"/>
    <property type="molecule type" value="Genomic_DNA"/>
</dbReference>
<dbReference type="InterPro" id="IPR050834">
    <property type="entry name" value="Glycosyltransf_2"/>
</dbReference>
<dbReference type="SUPFAM" id="SSF53448">
    <property type="entry name" value="Nucleotide-diphospho-sugar transferases"/>
    <property type="match status" value="1"/>
</dbReference>
<organism evidence="2 3">
    <name type="scientific">Dysgonomonas termitidis</name>
    <dbReference type="NCBI Taxonomy" id="1516126"/>
    <lineage>
        <taxon>Bacteria</taxon>
        <taxon>Pseudomonadati</taxon>
        <taxon>Bacteroidota</taxon>
        <taxon>Bacteroidia</taxon>
        <taxon>Bacteroidales</taxon>
        <taxon>Dysgonomonadaceae</taxon>
        <taxon>Dysgonomonas</taxon>
    </lineage>
</organism>
<dbReference type="PANTHER" id="PTHR43685:SF2">
    <property type="entry name" value="GLYCOSYLTRANSFERASE 2-LIKE DOMAIN-CONTAINING PROTEIN"/>
    <property type="match status" value="1"/>
</dbReference>
<keyword evidence="3" id="KW-1185">Reference proteome</keyword>
<dbReference type="Proteomes" id="UP001596023">
    <property type="component" value="Unassembled WGS sequence"/>
</dbReference>
<feature type="domain" description="Glycosyltransferase 2-like" evidence="1">
    <location>
        <begin position="3"/>
        <end position="170"/>
    </location>
</feature>
<dbReference type="Gene3D" id="3.90.550.10">
    <property type="entry name" value="Spore Coat Polysaccharide Biosynthesis Protein SpsA, Chain A"/>
    <property type="match status" value="1"/>
</dbReference>